<evidence type="ECO:0000259" key="4">
    <source>
        <dbReference type="PROSITE" id="PS50995"/>
    </source>
</evidence>
<dbReference type="InterPro" id="IPR039422">
    <property type="entry name" value="MarR/SlyA-like"/>
</dbReference>
<dbReference type="InterPro" id="IPR036388">
    <property type="entry name" value="WH-like_DNA-bd_sf"/>
</dbReference>
<dbReference type="GO" id="GO:0006950">
    <property type="term" value="P:response to stress"/>
    <property type="evidence" value="ECO:0007669"/>
    <property type="project" value="TreeGrafter"/>
</dbReference>
<evidence type="ECO:0000256" key="3">
    <source>
        <dbReference type="ARBA" id="ARBA00023163"/>
    </source>
</evidence>
<reference evidence="6" key="2">
    <citation type="submission" date="2011-06" db="EMBL/GenBank/DDBJ databases">
        <title>The complete genome sequence of Alicyclobacillus acidocaldarius sp. Tc-4-1.</title>
        <authorList>
            <person name="Chen Y."/>
            <person name="He Y."/>
            <person name="Dong Z."/>
            <person name="Hu S."/>
        </authorList>
    </citation>
    <scope>NUCLEOTIDE SEQUENCE [LARGE SCALE GENOMIC DNA]</scope>
    <source>
        <strain evidence="6">Tc-4-1</strain>
    </source>
</reference>
<evidence type="ECO:0000256" key="2">
    <source>
        <dbReference type="ARBA" id="ARBA00023125"/>
    </source>
</evidence>
<reference evidence="5 6" key="1">
    <citation type="journal article" date="2011" name="J. Bacteriol.">
        <title>Complete Genome Sequence of Alicyclobacillus acidocaldarius Strain Tc-4-1.</title>
        <authorList>
            <person name="Chen Y."/>
            <person name="He Y."/>
            <person name="Zhang B."/>
            <person name="Yang J."/>
            <person name="Li W."/>
            <person name="Dong Z."/>
            <person name="Hu S."/>
        </authorList>
    </citation>
    <scope>NUCLEOTIDE SEQUENCE [LARGE SCALE GENOMIC DNA]</scope>
    <source>
        <strain evidence="5 6">Tc-4-1</strain>
    </source>
</reference>
<dbReference type="HOGENOM" id="CLU_083287_15_0_9"/>
<dbReference type="GO" id="GO:0003700">
    <property type="term" value="F:DNA-binding transcription factor activity"/>
    <property type="evidence" value="ECO:0007669"/>
    <property type="project" value="InterPro"/>
</dbReference>
<gene>
    <name evidence="5" type="ordered locus">TC41_0616</name>
</gene>
<keyword evidence="1" id="KW-0805">Transcription regulation</keyword>
<dbReference type="AlphaFoldDB" id="F8IDA9"/>
<dbReference type="STRING" id="1048834.TC41_0616"/>
<dbReference type="InterPro" id="IPR023187">
    <property type="entry name" value="Tscrpt_reg_MarR-type_CS"/>
</dbReference>
<keyword evidence="3" id="KW-0804">Transcription</keyword>
<accession>F8IDA9</accession>
<evidence type="ECO:0000313" key="6">
    <source>
        <dbReference type="Proteomes" id="UP000000292"/>
    </source>
</evidence>
<dbReference type="InterPro" id="IPR000835">
    <property type="entry name" value="HTH_MarR-typ"/>
</dbReference>
<feature type="domain" description="HTH marR-type" evidence="4">
    <location>
        <begin position="19"/>
        <end position="151"/>
    </location>
</feature>
<dbReference type="Gene3D" id="1.10.10.10">
    <property type="entry name" value="Winged helix-like DNA-binding domain superfamily/Winged helix DNA-binding domain"/>
    <property type="match status" value="1"/>
</dbReference>
<keyword evidence="2" id="KW-0238">DNA-binding</keyword>
<evidence type="ECO:0000313" key="5">
    <source>
        <dbReference type="EMBL" id="AEJ42575.1"/>
    </source>
</evidence>
<dbReference type="SUPFAM" id="SSF46785">
    <property type="entry name" value="Winged helix' DNA-binding domain"/>
    <property type="match status" value="1"/>
</dbReference>
<dbReference type="PANTHER" id="PTHR33164:SF57">
    <property type="entry name" value="MARR-FAMILY TRANSCRIPTIONAL REGULATOR"/>
    <property type="match status" value="1"/>
</dbReference>
<dbReference type="EMBL" id="CP002902">
    <property type="protein sequence ID" value="AEJ42575.1"/>
    <property type="molecule type" value="Genomic_DNA"/>
</dbReference>
<dbReference type="InterPro" id="IPR036390">
    <property type="entry name" value="WH_DNA-bd_sf"/>
</dbReference>
<dbReference type="SMART" id="SM00347">
    <property type="entry name" value="HTH_MARR"/>
    <property type="match status" value="1"/>
</dbReference>
<dbReference type="PANTHER" id="PTHR33164">
    <property type="entry name" value="TRANSCRIPTIONAL REGULATOR, MARR FAMILY"/>
    <property type="match status" value="1"/>
</dbReference>
<dbReference type="CDD" id="cd00090">
    <property type="entry name" value="HTH_ARSR"/>
    <property type="match status" value="1"/>
</dbReference>
<dbReference type="Proteomes" id="UP000000292">
    <property type="component" value="Chromosome"/>
</dbReference>
<organism evidence="5 6">
    <name type="scientific">Alicyclobacillus acidocaldarius (strain Tc-4-1)</name>
    <name type="common">Bacillus acidocaldarius</name>
    <dbReference type="NCBI Taxonomy" id="1048834"/>
    <lineage>
        <taxon>Bacteria</taxon>
        <taxon>Bacillati</taxon>
        <taxon>Bacillota</taxon>
        <taxon>Bacilli</taxon>
        <taxon>Bacillales</taxon>
        <taxon>Alicyclobacillaceae</taxon>
        <taxon>Alicyclobacillus</taxon>
    </lineage>
</organism>
<dbReference type="PATRIC" id="fig|1048834.4.peg.580"/>
<proteinExistence type="predicted"/>
<dbReference type="InterPro" id="IPR011991">
    <property type="entry name" value="ArsR-like_HTH"/>
</dbReference>
<protein>
    <submittedName>
        <fullName evidence="5">Transcriptional regulator, MarR family</fullName>
    </submittedName>
</protein>
<dbReference type="GO" id="GO:0003677">
    <property type="term" value="F:DNA binding"/>
    <property type="evidence" value="ECO:0007669"/>
    <property type="project" value="UniProtKB-KW"/>
</dbReference>
<sequence>MHPKEADMDQASMDSFDSFEALEREMAIFARRLEGARQSWRKHREIDRSAYLILLALREEGELTAGQLAARFLLDISTISRQITPLVAAGWIAKERDEEDKRQLRLTITEAGVEALEATRASRIELYRELVGDWTEEERRTFLSLLRRLNERIWARQQAERT</sequence>
<name>F8IDA9_ALIAT</name>
<dbReference type="PRINTS" id="PR00598">
    <property type="entry name" value="HTHMARR"/>
</dbReference>
<evidence type="ECO:0000256" key="1">
    <source>
        <dbReference type="ARBA" id="ARBA00023015"/>
    </source>
</evidence>
<dbReference type="eggNOG" id="COG1846">
    <property type="taxonomic scope" value="Bacteria"/>
</dbReference>
<dbReference type="PROSITE" id="PS01117">
    <property type="entry name" value="HTH_MARR_1"/>
    <property type="match status" value="1"/>
</dbReference>
<dbReference type="PROSITE" id="PS50995">
    <property type="entry name" value="HTH_MARR_2"/>
    <property type="match status" value="1"/>
</dbReference>
<dbReference type="Pfam" id="PF01047">
    <property type="entry name" value="MarR"/>
    <property type="match status" value="1"/>
</dbReference>
<dbReference type="KEGG" id="aad:TC41_0616"/>